<evidence type="ECO:0000256" key="1">
    <source>
        <dbReference type="ARBA" id="ARBA00023118"/>
    </source>
</evidence>
<dbReference type="NCBIfam" id="TIGR01895">
    <property type="entry name" value="cas_Cas5t"/>
    <property type="match status" value="1"/>
</dbReference>
<sequence>MKEIKNSIYALKIKIYQPQAHFRVPFSYRRRHTYPIPPYSTVLGLISNVLGIKNIPGQEEPCVSNNCRCLYHKLKQIKIGVCGNFETKVEEYFWLRNLKAESHIGRFGSVTNRNVGGHIEHIGGQMPCVTDVLNNVRIFIYLYHYDKDFLEIVKSSFENPINKTSVMHLGRAEDWILIEEIRYIDLIIHKINGNYKNFFWVPEKVFIINGNFDFKKVNGLAYNVTSFYKIQNGVRNFRYVKAKLNNGDFGDVVAYFDTEDNIPVFFTDLEEDKDE</sequence>
<evidence type="ECO:0000313" key="3">
    <source>
        <dbReference type="Proteomes" id="UP000663623"/>
    </source>
</evidence>
<gene>
    <name evidence="2" type="ORF">CaldiYA01_22830</name>
</gene>
<evidence type="ECO:0000313" key="2">
    <source>
        <dbReference type="EMBL" id="BCS82323.1"/>
    </source>
</evidence>
<protein>
    <submittedName>
        <fullName evidence="2">Type I-B CRISPR-associated protein Cas5</fullName>
    </submittedName>
</protein>
<dbReference type="InterPro" id="IPR013337">
    <property type="entry name" value="CRISPR-assoc_prot_Cas5_Tneap"/>
</dbReference>
<dbReference type="InterPro" id="IPR021124">
    <property type="entry name" value="CRISPR-assoc_prot_Cas5"/>
</dbReference>
<name>A0ABN6ECE7_9FIRM</name>
<dbReference type="Proteomes" id="UP000663623">
    <property type="component" value="Chromosome"/>
</dbReference>
<organism evidence="2 3">
    <name type="scientific">Caldicellulosiruptor diazotrophicus</name>
    <dbReference type="NCBI Taxonomy" id="2806205"/>
    <lineage>
        <taxon>Bacteria</taxon>
        <taxon>Bacillati</taxon>
        <taxon>Bacillota</taxon>
        <taxon>Bacillota incertae sedis</taxon>
        <taxon>Caldicellulosiruptorales</taxon>
        <taxon>Caldicellulosiruptoraceae</taxon>
        <taxon>Caldicellulosiruptor</taxon>
    </lineage>
</organism>
<accession>A0ABN6ECE7</accession>
<dbReference type="Pfam" id="PF09704">
    <property type="entry name" value="Cas_Cas5d"/>
    <property type="match status" value="1"/>
</dbReference>
<dbReference type="InterPro" id="IPR013422">
    <property type="entry name" value="CRISPR-assoc_prot_Cas5_N"/>
</dbReference>
<dbReference type="RefSeq" id="WP_207179845.1">
    <property type="nucleotide sequence ID" value="NZ_AP024480.1"/>
</dbReference>
<keyword evidence="1" id="KW-0051">Antiviral defense</keyword>
<reference evidence="2 3" key="1">
    <citation type="submission" date="2021-02" db="EMBL/GenBank/DDBJ databases">
        <title>Nitrogen-fixing ability and nitrogen fixation related genes of thermophilic fermentative bacteria in the genus Caldicellulosiruptor.</title>
        <authorList>
            <person name="Chen Y."/>
            <person name="Nishihara A."/>
            <person name="Haruta S."/>
        </authorList>
    </citation>
    <scope>NUCLEOTIDE SEQUENCE [LARGE SCALE GENOMIC DNA]</scope>
    <source>
        <strain evidence="2 3">YA01</strain>
    </source>
</reference>
<dbReference type="EMBL" id="AP024480">
    <property type="protein sequence ID" value="BCS82323.1"/>
    <property type="molecule type" value="Genomic_DNA"/>
</dbReference>
<dbReference type="NCBIfam" id="TIGR02593">
    <property type="entry name" value="CRISPR_cas5"/>
    <property type="match status" value="1"/>
</dbReference>
<proteinExistence type="predicted"/>
<keyword evidence="3" id="KW-1185">Reference proteome</keyword>